<protein>
    <submittedName>
        <fullName evidence="2">SWPV1-051</fullName>
    </submittedName>
</protein>
<dbReference type="EMBL" id="KX857216">
    <property type="protein sequence ID" value="ARF02665.1"/>
    <property type="molecule type" value="Genomic_DNA"/>
</dbReference>
<proteinExistence type="predicted"/>
<feature type="transmembrane region" description="Helical" evidence="1">
    <location>
        <begin position="181"/>
        <end position="205"/>
    </location>
</feature>
<reference evidence="2 3" key="1">
    <citation type="journal article" date="2017" name="BMC Genomics">
        <title>Genomic characterization of two novel pathogenic avipoxviruses isolated from pacific shearwaters (Ardenna spp.).</title>
        <authorList>
            <person name="Sarker S."/>
            <person name="Das S."/>
            <person name="Lavers J.L."/>
            <person name="Hutton I."/>
            <person name="Helbig K."/>
            <person name="Imbery J."/>
            <person name="Upton C."/>
            <person name="Raidal S.R."/>
        </authorList>
    </citation>
    <scope>NUCLEOTIDE SEQUENCE [LARGE SCALE GENOMIC DNA]</scope>
    <source>
        <strain evidence="2 3">SWPV-1</strain>
    </source>
</reference>
<keyword evidence="1" id="KW-1133">Transmembrane helix</keyword>
<evidence type="ECO:0000313" key="2">
    <source>
        <dbReference type="EMBL" id="ARF02665.1"/>
    </source>
</evidence>
<sequence>MNNKSLIYTTVLFILLYTLCVIDASMVTCKSGKLTNIAETSWREDEVDTTIMMIETLAGRFRNNDNMLNLNNKRKKVLKLGNDVTNSTIDWNNYHCYSCIIHNPKNSLPYITECDGINYNSSSIPENTSNIIICKELNRNVGLSNILRSEVKESHIMFHSKKIHTLTVLVCIIKSDNYSKLFGYFGYFVAALIFIIMMFPIIMIYNMYLNARKNEIVDHEIYYDNSDSDYIKLLIK</sequence>
<organism evidence="2 3">
    <name type="scientific">Shearwaterpox virus</name>
    <dbReference type="NCBI Taxonomy" id="1974596"/>
    <lineage>
        <taxon>Viruses</taxon>
        <taxon>Varidnaviria</taxon>
        <taxon>Bamfordvirae</taxon>
        <taxon>Nucleocytoviricota</taxon>
        <taxon>Pokkesviricetes</taxon>
        <taxon>Chitovirales</taxon>
        <taxon>Poxviridae</taxon>
        <taxon>Chordopoxvirinae</taxon>
        <taxon>Avipoxvirus</taxon>
        <taxon>Avipoxvirus canarypox</taxon>
        <taxon>Canarypox virus</taxon>
    </lineage>
</organism>
<keyword evidence="1" id="KW-0472">Membrane</keyword>
<gene>
    <name evidence="2" type="primary">SWPV1-051</name>
</gene>
<evidence type="ECO:0000256" key="1">
    <source>
        <dbReference type="SAM" id="Phobius"/>
    </source>
</evidence>
<name>A0A1V0S7R1_CNPV</name>
<dbReference type="Proteomes" id="UP000315116">
    <property type="component" value="Segment"/>
</dbReference>
<accession>A0A1V0S7R1</accession>
<keyword evidence="1" id="KW-0812">Transmembrane</keyword>
<evidence type="ECO:0000313" key="3">
    <source>
        <dbReference type="Proteomes" id="UP000315116"/>
    </source>
</evidence>